<evidence type="ECO:0000313" key="4">
    <source>
        <dbReference type="Proteomes" id="UP000257323"/>
    </source>
</evidence>
<reference evidence="3 4" key="1">
    <citation type="submission" date="2018-08" db="EMBL/GenBank/DDBJ databases">
        <title>Genome analysis of the thermophilic bacterium of the candidate phylum Aminicenantes from deep subsurface aquifer revealed its physiology and ecological role.</title>
        <authorList>
            <person name="Kadnikov V.V."/>
            <person name="Mardanov A.V."/>
            <person name="Beletsky A.V."/>
            <person name="Karnachuk O.V."/>
            <person name="Ravin N.V."/>
        </authorList>
    </citation>
    <scope>NUCLEOTIDE SEQUENCE [LARGE SCALE GENOMIC DNA]</scope>
    <source>
        <strain evidence="3">BY38</strain>
    </source>
</reference>
<keyword evidence="3" id="KW-0255">Endonuclease</keyword>
<feature type="transmembrane region" description="Helical" evidence="1">
    <location>
        <begin position="18"/>
        <end position="36"/>
    </location>
</feature>
<dbReference type="EMBL" id="QUAH01000020">
    <property type="protein sequence ID" value="RFT14783.1"/>
    <property type="molecule type" value="Genomic_DNA"/>
</dbReference>
<feature type="domain" description="Endonuclease/exonuclease/phosphatase" evidence="2">
    <location>
        <begin position="50"/>
        <end position="294"/>
    </location>
</feature>
<dbReference type="InterPro" id="IPR005135">
    <property type="entry name" value="Endo/exonuclease/phosphatase"/>
</dbReference>
<dbReference type="PANTHER" id="PTHR12121:SF36">
    <property type="entry name" value="ENDONUCLEASE_EXONUCLEASE_PHOSPHATASE DOMAIN-CONTAINING PROTEIN"/>
    <property type="match status" value="1"/>
</dbReference>
<dbReference type="PANTHER" id="PTHR12121">
    <property type="entry name" value="CARBON CATABOLITE REPRESSOR PROTEIN 4"/>
    <property type="match status" value="1"/>
</dbReference>
<dbReference type="Proteomes" id="UP000257323">
    <property type="component" value="Unassembled WGS sequence"/>
</dbReference>
<keyword evidence="1" id="KW-0812">Transmembrane</keyword>
<dbReference type="GO" id="GO:0000175">
    <property type="term" value="F:3'-5'-RNA exonuclease activity"/>
    <property type="evidence" value="ECO:0007669"/>
    <property type="project" value="TreeGrafter"/>
</dbReference>
<dbReference type="Pfam" id="PF03372">
    <property type="entry name" value="Exo_endo_phos"/>
    <property type="match status" value="1"/>
</dbReference>
<comment type="caution">
    <text evidence="3">The sequence shown here is derived from an EMBL/GenBank/DDBJ whole genome shotgun (WGS) entry which is preliminary data.</text>
</comment>
<dbReference type="InterPro" id="IPR036691">
    <property type="entry name" value="Endo/exonu/phosph_ase_sf"/>
</dbReference>
<dbReference type="Gene3D" id="3.60.10.10">
    <property type="entry name" value="Endonuclease/exonuclease/phosphatase"/>
    <property type="match status" value="1"/>
</dbReference>
<keyword evidence="3" id="KW-0378">Hydrolase</keyword>
<dbReference type="SUPFAM" id="SSF56219">
    <property type="entry name" value="DNase I-like"/>
    <property type="match status" value="1"/>
</dbReference>
<sequence length="308" mass="35078">MGEKNQPSPAETRTCPRILNFVFLLALVFIFLFELACSSAPSGETELKVMTFNVRFDNPADGQHNWKIRREAATRLIQTLRVDLLGTQEVLKNQLEDFLERLPEYGYIGVGREDGRTAGEYSAVFYLKERFRPIKSGNFWLSQTPEIPGSRGWDAACERIVTWAIFREKRSGRKLVFFNTHFDHVGQEARRQSAGLLLNKIKELAGNLPVIVSGDFNATPDSEPVRIILDNGLLVDSRGSAAAVAGPSWSFHGFGRVPEEERQLIDFIFTSHHFRVLEYQNIFEEIGDTYYSDHNPVLVRLRLEADRP</sequence>
<dbReference type="CDD" id="cd09083">
    <property type="entry name" value="EEP-1"/>
    <property type="match status" value="1"/>
</dbReference>
<dbReference type="InterPro" id="IPR050410">
    <property type="entry name" value="CCR4/nocturin_mRNA_transcr"/>
</dbReference>
<keyword evidence="3" id="KW-0540">Nuclease</keyword>
<name>A0A3E2BJ55_9BACT</name>
<keyword evidence="1" id="KW-1133">Transmembrane helix</keyword>
<evidence type="ECO:0000259" key="2">
    <source>
        <dbReference type="Pfam" id="PF03372"/>
    </source>
</evidence>
<evidence type="ECO:0000256" key="1">
    <source>
        <dbReference type="SAM" id="Phobius"/>
    </source>
</evidence>
<dbReference type="AlphaFoldDB" id="A0A3E2BJ55"/>
<keyword evidence="3" id="KW-0269">Exonuclease</keyword>
<accession>A0A3E2BJ55</accession>
<keyword evidence="1" id="KW-0472">Membrane</keyword>
<organism evidence="3 4">
    <name type="scientific">Candidatus Saccharicenans subterraneus</name>
    <dbReference type="NCBI Taxonomy" id="2508984"/>
    <lineage>
        <taxon>Bacteria</taxon>
        <taxon>Candidatus Aminicenantota</taxon>
        <taxon>Candidatus Aminicenantia</taxon>
        <taxon>Candidatus Aminicenantales</taxon>
        <taxon>Candidatus Saccharicenantaceae</taxon>
        <taxon>Candidatus Saccharicenans</taxon>
    </lineage>
</organism>
<evidence type="ECO:0000313" key="3">
    <source>
        <dbReference type="EMBL" id="RFT14783.1"/>
    </source>
</evidence>
<gene>
    <name evidence="3" type="ORF">OP8BY_2399</name>
</gene>
<proteinExistence type="predicted"/>
<protein>
    <submittedName>
        <fullName evidence="3">Endonuclease/exonuclease/phosphatase family protein</fullName>
    </submittedName>
</protein>
<dbReference type="GO" id="GO:0004519">
    <property type="term" value="F:endonuclease activity"/>
    <property type="evidence" value="ECO:0007669"/>
    <property type="project" value="UniProtKB-KW"/>
</dbReference>